<accession>A0AAE4SEP0</accession>
<evidence type="ECO:0000313" key="1">
    <source>
        <dbReference type="EMBL" id="MDV0446515.1"/>
    </source>
</evidence>
<name>A0AAE4SEP0_9EURY</name>
<keyword evidence="2" id="KW-1185">Reference proteome</keyword>
<dbReference type="AlphaFoldDB" id="A0AAE4SEP0"/>
<dbReference type="RefSeq" id="WP_338098911.1">
    <property type="nucleotide sequence ID" value="NZ_JAWDKD010000007.1"/>
</dbReference>
<protein>
    <submittedName>
        <fullName evidence="1">Uncharacterized protein</fullName>
    </submittedName>
</protein>
<reference evidence="1" key="1">
    <citation type="submission" date="2023-06" db="EMBL/GenBank/DDBJ databases">
        <title>Genome sequence of Methanosarcinaceae archaeon Ag5.</title>
        <authorList>
            <person name="Protasov E."/>
            <person name="Platt K."/>
            <person name="Poehlein A."/>
            <person name="Daniel R."/>
            <person name="Brune A."/>
        </authorList>
    </citation>
    <scope>NUCLEOTIDE SEQUENCE</scope>
    <source>
        <strain evidence="1">Ag5</strain>
    </source>
</reference>
<gene>
    <name evidence="1" type="ORF">MsAg5_03570</name>
</gene>
<proteinExistence type="predicted"/>
<evidence type="ECO:0000313" key="2">
    <source>
        <dbReference type="Proteomes" id="UP001271789"/>
    </source>
</evidence>
<dbReference type="EMBL" id="JAWDKD010000007">
    <property type="protein sequence ID" value="MDV0446515.1"/>
    <property type="molecule type" value="Genomic_DNA"/>
</dbReference>
<dbReference type="Proteomes" id="UP001271789">
    <property type="component" value="Unassembled WGS sequence"/>
</dbReference>
<organism evidence="1 2">
    <name type="scientific">Methanolapillus africanus</name>
    <dbReference type="NCBI Taxonomy" id="3028297"/>
    <lineage>
        <taxon>Archaea</taxon>
        <taxon>Methanobacteriati</taxon>
        <taxon>Methanobacteriota</taxon>
        <taxon>Stenosarchaea group</taxon>
        <taxon>Methanomicrobia</taxon>
        <taxon>Methanosarcinales</taxon>
        <taxon>Methanosarcinaceae</taxon>
        <taxon>Methanolapillus</taxon>
    </lineage>
</organism>
<sequence length="84" mass="10099">MTMDDSNSNNTREMTYDEWMETFEMLKESRRIMEERIEEEFKDEKEKNQTVETTRKNLFESNIPISETLKYDAFKTEKIKSGAA</sequence>
<comment type="caution">
    <text evidence="1">The sequence shown here is derived from an EMBL/GenBank/DDBJ whole genome shotgun (WGS) entry which is preliminary data.</text>
</comment>